<dbReference type="AlphaFoldDB" id="A0A8J2L1S5"/>
<dbReference type="EMBL" id="CAJVCH010543076">
    <property type="protein sequence ID" value="CAG7827334.1"/>
    <property type="molecule type" value="Genomic_DNA"/>
</dbReference>
<feature type="non-terminal residue" evidence="1">
    <location>
        <position position="1"/>
    </location>
</feature>
<proteinExistence type="predicted"/>
<dbReference type="Proteomes" id="UP000708208">
    <property type="component" value="Unassembled WGS sequence"/>
</dbReference>
<evidence type="ECO:0000313" key="1">
    <source>
        <dbReference type="EMBL" id="CAG7827334.1"/>
    </source>
</evidence>
<comment type="caution">
    <text evidence="1">The sequence shown here is derived from an EMBL/GenBank/DDBJ whole genome shotgun (WGS) entry which is preliminary data.</text>
</comment>
<organism evidence="1 2">
    <name type="scientific">Allacma fusca</name>
    <dbReference type="NCBI Taxonomy" id="39272"/>
    <lineage>
        <taxon>Eukaryota</taxon>
        <taxon>Metazoa</taxon>
        <taxon>Ecdysozoa</taxon>
        <taxon>Arthropoda</taxon>
        <taxon>Hexapoda</taxon>
        <taxon>Collembola</taxon>
        <taxon>Symphypleona</taxon>
        <taxon>Sminthuridae</taxon>
        <taxon>Allacma</taxon>
    </lineage>
</organism>
<keyword evidence="2" id="KW-1185">Reference proteome</keyword>
<evidence type="ECO:0000313" key="2">
    <source>
        <dbReference type="Proteomes" id="UP000708208"/>
    </source>
</evidence>
<name>A0A8J2L1S5_9HEXA</name>
<reference evidence="1" key="1">
    <citation type="submission" date="2021-06" db="EMBL/GenBank/DDBJ databases">
        <authorList>
            <person name="Hodson N. C."/>
            <person name="Mongue J. A."/>
            <person name="Jaron S. K."/>
        </authorList>
    </citation>
    <scope>NUCLEOTIDE SEQUENCE</scope>
</reference>
<sequence length="105" mass="11061">MSSGKKKNYKKIPGSWTHCEGQPGVYQTIRSGSHLSKDVIPGNPLAGRVSMSAVPAVSGTPVGAALKATALSTGTHFTFTVCTLCFQPLETGKEHLCEDQNKPTS</sequence>
<accession>A0A8J2L1S5</accession>
<gene>
    <name evidence="1" type="ORF">AFUS01_LOCUS37325</name>
</gene>
<protein>
    <submittedName>
        <fullName evidence="1">Uncharacterized protein</fullName>
    </submittedName>
</protein>
<feature type="non-terminal residue" evidence="1">
    <location>
        <position position="105"/>
    </location>
</feature>